<keyword evidence="3 8" id="KW-0694">RNA-binding</keyword>
<keyword evidence="2 8" id="KW-0699">rRNA-binding</keyword>
<dbReference type="HAMAP" id="MF_01309_B">
    <property type="entry name" value="Ribosomal_uS3_B"/>
    <property type="match status" value="1"/>
</dbReference>
<dbReference type="CDD" id="cd02412">
    <property type="entry name" value="KH-II_30S_S3"/>
    <property type="match status" value="1"/>
</dbReference>
<dbReference type="InterPro" id="IPR001351">
    <property type="entry name" value="Ribosomal_uS3_C"/>
</dbReference>
<evidence type="ECO:0000256" key="3">
    <source>
        <dbReference type="ARBA" id="ARBA00022884"/>
    </source>
</evidence>
<dbReference type="GO" id="GO:0019843">
    <property type="term" value="F:rRNA binding"/>
    <property type="evidence" value="ECO:0007669"/>
    <property type="project" value="UniProtKB-UniRule"/>
</dbReference>
<evidence type="ECO:0000313" key="12">
    <source>
        <dbReference type="EMBL" id="AKQ03626.1"/>
    </source>
</evidence>
<proteinExistence type="inferred from homology"/>
<feature type="domain" description="KH type-2" evidence="11">
    <location>
        <begin position="38"/>
        <end position="106"/>
    </location>
</feature>
<dbReference type="EMBL" id="KT007017">
    <property type="protein sequence ID" value="AKQ03626.1"/>
    <property type="molecule type" value="Genomic_DNA"/>
</dbReference>
<keyword evidence="5 8" id="KW-0687">Ribonucleoprotein</keyword>
<dbReference type="Gene3D" id="3.30.1140.32">
    <property type="entry name" value="Ribosomal protein S3, C-terminal domain"/>
    <property type="match status" value="1"/>
</dbReference>
<evidence type="ECO:0000256" key="8">
    <source>
        <dbReference type="HAMAP-Rule" id="MF_01309"/>
    </source>
</evidence>
<dbReference type="InterPro" id="IPR004087">
    <property type="entry name" value="KH_dom"/>
</dbReference>
<dbReference type="SUPFAM" id="SSF54821">
    <property type="entry name" value="Ribosomal protein S3 C-terminal domain"/>
    <property type="match status" value="1"/>
</dbReference>
<comment type="similarity">
    <text evidence="1 8 9">Belongs to the universal ribosomal protein uS3 family.</text>
</comment>
<feature type="region of interest" description="Disordered" evidence="10">
    <location>
        <begin position="218"/>
        <end position="253"/>
    </location>
</feature>
<dbReference type="Pfam" id="PF00189">
    <property type="entry name" value="Ribosomal_S3_C"/>
    <property type="match status" value="1"/>
</dbReference>
<comment type="subunit">
    <text evidence="8">Part of the 30S ribosomal subunit. Forms a tight complex with proteins S10 and S14.</text>
</comment>
<dbReference type="SMART" id="SM00322">
    <property type="entry name" value="KH"/>
    <property type="match status" value="1"/>
</dbReference>
<dbReference type="InterPro" id="IPR005704">
    <property type="entry name" value="Ribosomal_uS3_bac-typ"/>
</dbReference>
<dbReference type="PANTHER" id="PTHR11760:SF19">
    <property type="entry name" value="SMALL RIBOSOMAL SUBUNIT PROTEIN US3C"/>
    <property type="match status" value="1"/>
</dbReference>
<feature type="compositionally biased region" description="Basic and acidic residues" evidence="10">
    <location>
        <begin position="218"/>
        <end position="239"/>
    </location>
</feature>
<dbReference type="InterPro" id="IPR057258">
    <property type="entry name" value="Ribosomal_uS3"/>
</dbReference>
<dbReference type="PANTHER" id="PTHR11760">
    <property type="entry name" value="30S/40S RIBOSOMAL PROTEIN S3"/>
    <property type="match status" value="1"/>
</dbReference>
<dbReference type="PROSITE" id="PS00548">
    <property type="entry name" value="RIBOSOMAL_S3"/>
    <property type="match status" value="1"/>
</dbReference>
<dbReference type="PROSITE" id="PS50823">
    <property type="entry name" value="KH_TYPE_2"/>
    <property type="match status" value="1"/>
</dbReference>
<keyword evidence="4 8" id="KW-0689">Ribosomal protein</keyword>
<sequence>MGQKTHPYGLRLGIIKSWRSKWFAGKNYATFLQEDRMVRRYVEKRLENAGIAEIEIARAPKKINVDIYTSRPGIVIGRRGTEVDRLRDELTVLTKKEVSLNIIEVKNPETSAKLVAESIARQLEGRVSHRRAMKKAMVSARRQGALGIKLTCGGRIGGAEIARTETYMDGRVPLHTLRADIDYSPATAHTTYGTIGVKVWIFKGEILDYKSALRGDLPGLERRELERPSRGAGSDEGRPRPSRRRKRSEEVTT</sequence>
<dbReference type="AlphaFoldDB" id="A0A0H4T776"/>
<evidence type="ECO:0000256" key="10">
    <source>
        <dbReference type="SAM" id="MobiDB-lite"/>
    </source>
</evidence>
<dbReference type="NCBIfam" id="TIGR01009">
    <property type="entry name" value="rpsC_bact"/>
    <property type="match status" value="1"/>
</dbReference>
<evidence type="ECO:0000256" key="4">
    <source>
        <dbReference type="ARBA" id="ARBA00022980"/>
    </source>
</evidence>
<evidence type="ECO:0000256" key="7">
    <source>
        <dbReference type="ARBA" id="ARBA00035257"/>
    </source>
</evidence>
<evidence type="ECO:0000256" key="6">
    <source>
        <dbReference type="ARBA" id="ARBA00024998"/>
    </source>
</evidence>
<dbReference type="GO" id="GO:0003729">
    <property type="term" value="F:mRNA binding"/>
    <property type="evidence" value="ECO:0007669"/>
    <property type="project" value="UniProtKB-UniRule"/>
</dbReference>
<dbReference type="Gene3D" id="3.30.300.20">
    <property type="match status" value="1"/>
</dbReference>
<evidence type="ECO:0000256" key="1">
    <source>
        <dbReference type="ARBA" id="ARBA00010761"/>
    </source>
</evidence>
<dbReference type="InterPro" id="IPR036419">
    <property type="entry name" value="Ribosomal_S3_C_sf"/>
</dbReference>
<dbReference type="GO" id="GO:0003735">
    <property type="term" value="F:structural constituent of ribosome"/>
    <property type="evidence" value="ECO:0007669"/>
    <property type="project" value="InterPro"/>
</dbReference>
<evidence type="ECO:0000256" key="5">
    <source>
        <dbReference type="ARBA" id="ARBA00023274"/>
    </source>
</evidence>
<evidence type="ECO:0000256" key="2">
    <source>
        <dbReference type="ARBA" id="ARBA00022730"/>
    </source>
</evidence>
<protein>
    <recommendedName>
        <fullName evidence="7 8">Small ribosomal subunit protein uS3</fullName>
    </recommendedName>
</protein>
<evidence type="ECO:0000256" key="9">
    <source>
        <dbReference type="RuleBase" id="RU003624"/>
    </source>
</evidence>
<reference evidence="12" key="1">
    <citation type="journal article" date="2015" name="ISME J.">
        <title>Aquifer environment selects for microbial species cohorts in sediment and groundwater.</title>
        <authorList>
            <person name="Hug L.A."/>
            <person name="Thomas B.C."/>
            <person name="Brown C.T."/>
            <person name="Frischkorn K.R."/>
            <person name="Williams K.H."/>
            <person name="Tringe S.G."/>
            <person name="Banfield J.F."/>
        </authorList>
    </citation>
    <scope>NUCLEOTIDE SEQUENCE</scope>
</reference>
<dbReference type="InterPro" id="IPR015946">
    <property type="entry name" value="KH_dom-like_a/b"/>
</dbReference>
<gene>
    <name evidence="8" type="primary">rpsC</name>
</gene>
<name>A0A0H4T776_UNCZI</name>
<organism evidence="12">
    <name type="scientific">uncultured candidate division Zixibacteria bacterium Rifle_16ft_4_minimus_38126</name>
    <dbReference type="NCBI Taxonomy" id="1665171"/>
    <lineage>
        <taxon>Bacteria</taxon>
        <taxon>Pseudomonadati</taxon>
    </lineage>
</organism>
<comment type="function">
    <text evidence="6 8">Binds the lower part of the 30S subunit head. Binds mRNA in the 70S ribosome, positioning it for translation.</text>
</comment>
<dbReference type="Pfam" id="PF07650">
    <property type="entry name" value="KH_2"/>
    <property type="match status" value="1"/>
</dbReference>
<dbReference type="FunFam" id="3.30.300.20:FF:000001">
    <property type="entry name" value="30S ribosomal protein S3"/>
    <property type="match status" value="1"/>
</dbReference>
<dbReference type="InterPro" id="IPR009019">
    <property type="entry name" value="KH_sf_prok-type"/>
</dbReference>
<evidence type="ECO:0000259" key="11">
    <source>
        <dbReference type="PROSITE" id="PS50823"/>
    </source>
</evidence>
<dbReference type="InterPro" id="IPR018280">
    <property type="entry name" value="Ribosomal_uS3_CS"/>
</dbReference>
<dbReference type="SUPFAM" id="SSF54814">
    <property type="entry name" value="Prokaryotic type KH domain (KH-domain type II)"/>
    <property type="match status" value="1"/>
</dbReference>
<dbReference type="GO" id="GO:0022627">
    <property type="term" value="C:cytosolic small ribosomal subunit"/>
    <property type="evidence" value="ECO:0007669"/>
    <property type="project" value="TreeGrafter"/>
</dbReference>
<dbReference type="GO" id="GO:0006412">
    <property type="term" value="P:translation"/>
    <property type="evidence" value="ECO:0007669"/>
    <property type="project" value="UniProtKB-UniRule"/>
</dbReference>
<accession>A0A0H4T776</accession>
<dbReference type="InterPro" id="IPR004044">
    <property type="entry name" value="KH_dom_type_2"/>
</dbReference>